<sequence length="83" mass="9694">MKKKLLHTVGLLFFSITVVFFLFNVVLVNHIDTLLPSKISPQNPTEEYTPKEKNKYSPHELQRIYLFEHIHRSVEKGKKGTIS</sequence>
<dbReference type="Proteomes" id="UP000001822">
    <property type="component" value="Chromosome"/>
</dbReference>
<reference evidence="1 2" key="1">
    <citation type="journal article" date="2007" name="Appl. Environ. Microbiol.">
        <title>Genome sequence of the cellulolytic gliding bacterium Cytophaga hutchinsonii.</title>
        <authorList>
            <person name="Xie G."/>
            <person name="Bruce D.C."/>
            <person name="Challacombe J.F."/>
            <person name="Chertkov O."/>
            <person name="Detter J.C."/>
            <person name="Gilna P."/>
            <person name="Han C.S."/>
            <person name="Lucas S."/>
            <person name="Misra M."/>
            <person name="Myers G.L."/>
            <person name="Richardson P."/>
            <person name="Tapia R."/>
            <person name="Thayer N."/>
            <person name="Thompson L.S."/>
            <person name="Brettin T.S."/>
            <person name="Henrissat B."/>
            <person name="Wilson D.B."/>
            <person name="McBride M.J."/>
        </authorList>
    </citation>
    <scope>NUCLEOTIDE SEQUENCE [LARGE SCALE GENOMIC DNA]</scope>
    <source>
        <strain evidence="2">ATCC 33406 / DSM 1761 / CIP 103989 / NBRC 15051 / NCIMB 9469 / D465</strain>
    </source>
</reference>
<accession>A0A6N4SQK7</accession>
<organism evidence="1 2">
    <name type="scientific">Cytophaga hutchinsonii (strain ATCC 33406 / DSM 1761 / CIP 103989 / NBRC 15051 / NCIMB 9469 / D465)</name>
    <dbReference type="NCBI Taxonomy" id="269798"/>
    <lineage>
        <taxon>Bacteria</taxon>
        <taxon>Pseudomonadati</taxon>
        <taxon>Bacteroidota</taxon>
        <taxon>Cytophagia</taxon>
        <taxon>Cytophagales</taxon>
        <taxon>Cytophagaceae</taxon>
        <taxon>Cytophaga</taxon>
    </lineage>
</organism>
<protein>
    <submittedName>
        <fullName evidence="1">Uncharacterized protein</fullName>
    </submittedName>
</protein>
<name>A0A6N4SQK7_CYTH3</name>
<keyword evidence="2" id="KW-1185">Reference proteome</keyword>
<dbReference type="KEGG" id="chu:CHU_1346"/>
<gene>
    <name evidence="1" type="ordered locus">CHU_1346</name>
</gene>
<dbReference type="EMBL" id="CP000383">
    <property type="protein sequence ID" value="ABG58618.1"/>
    <property type="molecule type" value="Genomic_DNA"/>
</dbReference>
<evidence type="ECO:0000313" key="2">
    <source>
        <dbReference type="Proteomes" id="UP000001822"/>
    </source>
</evidence>
<dbReference type="AlphaFoldDB" id="A0A6N4SQK7"/>
<evidence type="ECO:0000313" key="1">
    <source>
        <dbReference type="EMBL" id="ABG58618.1"/>
    </source>
</evidence>
<proteinExistence type="predicted"/>
<dbReference type="RefSeq" id="WP_011584733.1">
    <property type="nucleotide sequence ID" value="NC_008255.1"/>
</dbReference>